<organism evidence="11 12">
    <name type="scientific">Diutina rugosa</name>
    <name type="common">Yeast</name>
    <name type="synonym">Candida rugosa</name>
    <dbReference type="NCBI Taxonomy" id="5481"/>
    <lineage>
        <taxon>Eukaryota</taxon>
        <taxon>Fungi</taxon>
        <taxon>Dikarya</taxon>
        <taxon>Ascomycota</taxon>
        <taxon>Saccharomycotina</taxon>
        <taxon>Pichiomycetes</taxon>
        <taxon>Debaryomycetaceae</taxon>
        <taxon>Diutina</taxon>
    </lineage>
</organism>
<keyword evidence="6 7" id="KW-0833">Ubl conjugation pathway</keyword>
<sequence>MAFITVTIVKADSLRRTSFYKPSPYVSVTIDGGRSCQHTRVRRKCANPVWGDKFSFPVGYDSKLDLEILDHNRATDHRHHKLGSLQLRLSEILSLTTASERMMVAKLDKSRYGTIFLMLYSQPHRPLPPLPTSPHTQLASPFIPNTPSEFPYARRVSNNDSVASSQTSNYSLEPRHPSPTTDISLSSIEYDDLDSTPQWTGQEGRYHTNSGATSKDKALQSARAQFSNKVATLRASPQMTRRPGNKTYIRISRKSIVDDAFDQLAKVDADSLKGRLDVRFSGEEGIDAGGVSKEFFEVLTKAIFEPNLCLFKWGSNNTYAYSINPDSGVNPTHLDYFHFAGRVFGMAVFHNYHVGVVLVDQLYRQLLDMPVELGDIEAIDEDVYRSMMWLLENDITGVDLGLYFVVDYDYFGVSKSIELIPQGSTIPVTESNKHQYVSFIAQWLARERTRSQFRAFSRGFYEFVPQTSISTFTPSELEWLLSGSGQIDLDDWKANTLYLGYDDDCTTIRWFWEVVAALDNDKRVRLLQFVTGSTRAPPQGFSQLHGSDGPRKFTISKTTKVDHLPLAQTCFNKLSLPNYETKAQLQQKLTMLVDHCVGFGMG</sequence>
<dbReference type="SUPFAM" id="SSF56204">
    <property type="entry name" value="Hect, E3 ligase catalytic domain"/>
    <property type="match status" value="1"/>
</dbReference>
<dbReference type="AlphaFoldDB" id="A0A642UXM1"/>
<keyword evidence="12" id="KW-1185">Reference proteome</keyword>
<dbReference type="Gene3D" id="3.30.2160.10">
    <property type="entry name" value="Hect, E3 ligase catalytic domain"/>
    <property type="match status" value="1"/>
</dbReference>
<dbReference type="RefSeq" id="XP_034013010.1">
    <property type="nucleotide sequence ID" value="XM_034154954.1"/>
</dbReference>
<dbReference type="OrthoDB" id="8068875at2759"/>
<evidence type="ECO:0000259" key="10">
    <source>
        <dbReference type="PROSITE" id="PS50237"/>
    </source>
</evidence>
<dbReference type="SUPFAM" id="SSF49562">
    <property type="entry name" value="C2 domain (Calcium/lipid-binding domain, CaLB)"/>
    <property type="match status" value="1"/>
</dbReference>
<dbReference type="Gene3D" id="2.60.40.150">
    <property type="entry name" value="C2 domain"/>
    <property type="match status" value="1"/>
</dbReference>
<dbReference type="FunFam" id="3.30.2410.10:FF:000001">
    <property type="entry name" value="E3 ubiquitin-protein ligase NEDD4-like"/>
    <property type="match status" value="1"/>
</dbReference>
<dbReference type="CDD" id="cd00030">
    <property type="entry name" value="C2"/>
    <property type="match status" value="1"/>
</dbReference>
<dbReference type="Pfam" id="PF00632">
    <property type="entry name" value="HECT"/>
    <property type="match status" value="1"/>
</dbReference>
<dbReference type="PROSITE" id="PS50237">
    <property type="entry name" value="HECT"/>
    <property type="match status" value="1"/>
</dbReference>
<reference evidence="11 12" key="1">
    <citation type="submission" date="2019-07" db="EMBL/GenBank/DDBJ databases">
        <title>Genome assembly of two rare yeast pathogens: Diutina rugosa and Trichomonascus ciferrii.</title>
        <authorList>
            <person name="Mixao V."/>
            <person name="Saus E."/>
            <person name="Hansen A."/>
            <person name="Lass-Flor C."/>
            <person name="Gabaldon T."/>
        </authorList>
    </citation>
    <scope>NUCLEOTIDE SEQUENCE [LARGE SCALE GENOMIC DNA]</scope>
    <source>
        <strain evidence="11 12">CBS 613</strain>
    </source>
</reference>
<accession>A0A642UXM1</accession>
<dbReference type="Gene3D" id="3.30.2410.10">
    <property type="entry name" value="Hect, E3 ligase catalytic domain"/>
    <property type="match status" value="1"/>
</dbReference>
<evidence type="ECO:0000313" key="11">
    <source>
        <dbReference type="EMBL" id="KAA8903804.1"/>
    </source>
</evidence>
<evidence type="ECO:0000256" key="7">
    <source>
        <dbReference type="PROSITE-ProRule" id="PRU00104"/>
    </source>
</evidence>
<dbReference type="InterPro" id="IPR000008">
    <property type="entry name" value="C2_dom"/>
</dbReference>
<proteinExistence type="predicted"/>
<evidence type="ECO:0000256" key="5">
    <source>
        <dbReference type="ARBA" id="ARBA00022737"/>
    </source>
</evidence>
<dbReference type="GO" id="GO:0061630">
    <property type="term" value="F:ubiquitin protein ligase activity"/>
    <property type="evidence" value="ECO:0007669"/>
    <property type="project" value="UniProtKB-EC"/>
</dbReference>
<dbReference type="GO" id="GO:0005737">
    <property type="term" value="C:cytoplasm"/>
    <property type="evidence" value="ECO:0007669"/>
    <property type="project" value="TreeGrafter"/>
</dbReference>
<dbReference type="InterPro" id="IPR035892">
    <property type="entry name" value="C2_domain_sf"/>
</dbReference>
<evidence type="ECO:0000256" key="2">
    <source>
        <dbReference type="ARBA" id="ARBA00004906"/>
    </source>
</evidence>
<dbReference type="SMART" id="SM00239">
    <property type="entry name" value="C2"/>
    <property type="match status" value="1"/>
</dbReference>
<feature type="domain" description="C2" evidence="9">
    <location>
        <begin position="1"/>
        <end position="102"/>
    </location>
</feature>
<dbReference type="Pfam" id="PF00168">
    <property type="entry name" value="C2"/>
    <property type="match status" value="1"/>
</dbReference>
<dbReference type="Proteomes" id="UP000449547">
    <property type="component" value="Unassembled WGS sequence"/>
</dbReference>
<dbReference type="EMBL" id="SWFT01000066">
    <property type="protein sequence ID" value="KAA8903804.1"/>
    <property type="molecule type" value="Genomic_DNA"/>
</dbReference>
<dbReference type="FunFam" id="3.90.1750.10:FF:000079">
    <property type="entry name" value="E3 ubiquitin-protein ligase"/>
    <property type="match status" value="1"/>
</dbReference>
<dbReference type="InterPro" id="IPR050409">
    <property type="entry name" value="E3_ubiq-protein_ligase"/>
</dbReference>
<feature type="active site" description="Glycyl thioester intermediate" evidence="7">
    <location>
        <position position="570"/>
    </location>
</feature>
<comment type="caution">
    <text evidence="11">The sequence shown here is derived from an EMBL/GenBank/DDBJ whole genome shotgun (WGS) entry which is preliminary data.</text>
</comment>
<dbReference type="InterPro" id="IPR000569">
    <property type="entry name" value="HECT_dom"/>
</dbReference>
<evidence type="ECO:0000256" key="1">
    <source>
        <dbReference type="ARBA" id="ARBA00000885"/>
    </source>
</evidence>
<dbReference type="PROSITE" id="PS50004">
    <property type="entry name" value="C2"/>
    <property type="match status" value="1"/>
</dbReference>
<evidence type="ECO:0000256" key="4">
    <source>
        <dbReference type="ARBA" id="ARBA00022679"/>
    </source>
</evidence>
<dbReference type="VEuPathDB" id="FungiDB:DIURU_002316"/>
<dbReference type="GO" id="GO:0016567">
    <property type="term" value="P:protein ubiquitination"/>
    <property type="evidence" value="ECO:0007669"/>
    <property type="project" value="TreeGrafter"/>
</dbReference>
<protein>
    <recommendedName>
        <fullName evidence="3">HECT-type E3 ubiquitin transferase</fullName>
        <ecNumber evidence="3">2.3.2.26</ecNumber>
    </recommendedName>
</protein>
<dbReference type="InterPro" id="IPR035983">
    <property type="entry name" value="Hect_E3_ubiquitin_ligase"/>
</dbReference>
<dbReference type="EC" id="2.3.2.26" evidence="3"/>
<feature type="region of interest" description="Disordered" evidence="8">
    <location>
        <begin position="159"/>
        <end position="184"/>
    </location>
</feature>
<name>A0A642UXM1_DIURU</name>
<dbReference type="PANTHER" id="PTHR11254">
    <property type="entry name" value="HECT DOMAIN UBIQUITIN-PROTEIN LIGASE"/>
    <property type="match status" value="1"/>
</dbReference>
<dbReference type="Gene3D" id="3.90.1750.10">
    <property type="entry name" value="Hect, E3 ligase catalytic domains"/>
    <property type="match status" value="1"/>
</dbReference>
<dbReference type="CDD" id="cd00078">
    <property type="entry name" value="HECTc"/>
    <property type="match status" value="1"/>
</dbReference>
<dbReference type="GO" id="GO:0006511">
    <property type="term" value="P:ubiquitin-dependent protein catabolic process"/>
    <property type="evidence" value="ECO:0007669"/>
    <property type="project" value="TreeGrafter"/>
</dbReference>
<dbReference type="PANTHER" id="PTHR11254:SF440">
    <property type="entry name" value="E3 UBIQUITIN-PROTEIN LIGASE NEDD-4"/>
    <property type="match status" value="1"/>
</dbReference>
<keyword evidence="5" id="KW-0677">Repeat</keyword>
<evidence type="ECO:0000256" key="8">
    <source>
        <dbReference type="SAM" id="MobiDB-lite"/>
    </source>
</evidence>
<keyword evidence="4" id="KW-0808">Transferase</keyword>
<dbReference type="GeneID" id="54780967"/>
<feature type="compositionally biased region" description="Polar residues" evidence="8">
    <location>
        <begin position="159"/>
        <end position="171"/>
    </location>
</feature>
<dbReference type="SMART" id="SM00119">
    <property type="entry name" value="HECTc"/>
    <property type="match status" value="1"/>
</dbReference>
<dbReference type="FunFam" id="3.30.2160.10:FF:000001">
    <property type="entry name" value="E3 ubiquitin-protein ligase NEDD4-like"/>
    <property type="match status" value="1"/>
</dbReference>
<gene>
    <name evidence="11" type="ORF">DIURU_002316</name>
</gene>
<evidence type="ECO:0000313" key="12">
    <source>
        <dbReference type="Proteomes" id="UP000449547"/>
    </source>
</evidence>
<comment type="pathway">
    <text evidence="2">Protein modification; protein ubiquitination.</text>
</comment>
<comment type="catalytic activity">
    <reaction evidence="1">
        <text>S-ubiquitinyl-[E2 ubiquitin-conjugating enzyme]-L-cysteine + [acceptor protein]-L-lysine = [E2 ubiquitin-conjugating enzyme]-L-cysteine + N(6)-ubiquitinyl-[acceptor protein]-L-lysine.</text>
        <dbReference type="EC" id="2.3.2.26"/>
    </reaction>
</comment>
<evidence type="ECO:0000259" key="9">
    <source>
        <dbReference type="PROSITE" id="PS50004"/>
    </source>
</evidence>
<evidence type="ECO:0000256" key="6">
    <source>
        <dbReference type="ARBA" id="ARBA00022786"/>
    </source>
</evidence>
<feature type="domain" description="HECT" evidence="10">
    <location>
        <begin position="268"/>
        <end position="602"/>
    </location>
</feature>
<evidence type="ECO:0000256" key="3">
    <source>
        <dbReference type="ARBA" id="ARBA00012485"/>
    </source>
</evidence>